<sequence length="325" mass="36819">MPDERQLFEAVEYYNTRMYSEMLPMEEMGTNAWLLPPYPSHVQNGIRCPDYVRFSLIGITLGHRINRTTDRYQRESLAKSYWEYRGRVIRSLTESIQTQQSQPNNFILAGIVTLPLADAQHGTSLDPRCHLEAIFCIIRLRSGIAEVARAEHLDSLLICFMSSCARPLDDRDATSINHLRHRAARLGALAAESLHDEAVTVLQSIDLFSPSDWSASKLTCKPDWELLELNVHSEMLATCLQARLKTAVLYPRVKRFMFWPLMVLGVAAAQGDDAMRTFVAGELSHLSFFIGTCVPSAERTVLEKFWSSAYVFPTQIAVDTSRMEA</sequence>
<reference evidence="1 2" key="1">
    <citation type="journal article" date="2016" name="Genome Biol. Evol.">
        <title>Divergent and convergent evolution of fungal pathogenicity.</title>
        <authorList>
            <person name="Shang Y."/>
            <person name="Xiao G."/>
            <person name="Zheng P."/>
            <person name="Cen K."/>
            <person name="Zhan S."/>
            <person name="Wang C."/>
        </authorList>
    </citation>
    <scope>NUCLEOTIDE SEQUENCE [LARGE SCALE GENOMIC DNA]</scope>
    <source>
        <strain evidence="1 2">RCEF 1005</strain>
    </source>
</reference>
<gene>
    <name evidence="1" type="ORF">LEL_09789</name>
</gene>
<dbReference type="EMBL" id="AZHF01000010">
    <property type="protein sequence ID" value="OAA69973.1"/>
    <property type="molecule type" value="Genomic_DNA"/>
</dbReference>
<evidence type="ECO:0000313" key="1">
    <source>
        <dbReference type="EMBL" id="OAA69973.1"/>
    </source>
</evidence>
<dbReference type="OrthoDB" id="5386330at2759"/>
<keyword evidence="2" id="KW-1185">Reference proteome</keyword>
<protein>
    <submittedName>
        <fullName evidence="1">C6 zinc finger domain-containing protein</fullName>
    </submittedName>
</protein>
<organism evidence="1 2">
    <name type="scientific">Akanthomyces lecanii RCEF 1005</name>
    <dbReference type="NCBI Taxonomy" id="1081108"/>
    <lineage>
        <taxon>Eukaryota</taxon>
        <taxon>Fungi</taxon>
        <taxon>Dikarya</taxon>
        <taxon>Ascomycota</taxon>
        <taxon>Pezizomycotina</taxon>
        <taxon>Sordariomycetes</taxon>
        <taxon>Hypocreomycetidae</taxon>
        <taxon>Hypocreales</taxon>
        <taxon>Cordycipitaceae</taxon>
        <taxon>Akanthomyces</taxon>
        <taxon>Cordyceps confragosa</taxon>
    </lineage>
</organism>
<dbReference type="Proteomes" id="UP000076881">
    <property type="component" value="Unassembled WGS sequence"/>
</dbReference>
<evidence type="ECO:0000313" key="2">
    <source>
        <dbReference type="Proteomes" id="UP000076881"/>
    </source>
</evidence>
<name>A0A168BDK4_CORDF</name>
<comment type="caution">
    <text evidence="1">The sequence shown here is derived from an EMBL/GenBank/DDBJ whole genome shotgun (WGS) entry which is preliminary data.</text>
</comment>
<proteinExistence type="predicted"/>
<dbReference type="AlphaFoldDB" id="A0A168BDK4"/>
<accession>A0A168BDK4</accession>